<accession>A0ABM1KH14</accession>
<gene>
    <name evidence="6" type="primary">LOC107115752</name>
</gene>
<keyword evidence="1" id="KW-0812">Transmembrane</keyword>
<dbReference type="Pfam" id="PF22851">
    <property type="entry name" value="CATSPERG_Ig-like"/>
    <property type="match status" value="1"/>
</dbReference>
<reference evidence="6" key="1">
    <citation type="submission" date="2025-08" db="UniProtKB">
        <authorList>
            <consortium name="RefSeq"/>
        </authorList>
    </citation>
    <scope>IDENTIFICATION</scope>
</reference>
<keyword evidence="5" id="KW-1185">Reference proteome</keyword>
<dbReference type="InterPro" id="IPR053874">
    <property type="entry name" value="CATSPERG_Ig-like"/>
</dbReference>
<keyword evidence="1" id="KW-0472">Membrane</keyword>
<dbReference type="InterPro" id="IPR028246">
    <property type="entry name" value="CATSPERG"/>
</dbReference>
<evidence type="ECO:0000256" key="1">
    <source>
        <dbReference type="SAM" id="Phobius"/>
    </source>
</evidence>
<evidence type="ECO:0000313" key="6">
    <source>
        <dbReference type="RefSeq" id="XP_015273001.1"/>
    </source>
</evidence>
<name>A0ABM1KH14_GEKJA</name>
<dbReference type="Proteomes" id="UP000694871">
    <property type="component" value="Unplaced"/>
</dbReference>
<dbReference type="GeneID" id="107115752"/>
<feature type="domain" description="CATSPERG beta-propeller" evidence="2">
    <location>
        <begin position="15"/>
        <end position="178"/>
    </location>
</feature>
<feature type="domain" description="CATSPERG C-terminal" evidence="3">
    <location>
        <begin position="779"/>
        <end position="871"/>
    </location>
</feature>
<evidence type="ECO:0000259" key="3">
    <source>
        <dbReference type="Pfam" id="PF22846"/>
    </source>
</evidence>
<dbReference type="PANTHER" id="PTHR14327:SF1">
    <property type="entry name" value="CATION CHANNEL SPERM-ASSOCIATED AUXILIARY SUBUNIT GAMMA"/>
    <property type="match status" value="1"/>
</dbReference>
<feature type="domain" description="CATSPERG beta-propeller" evidence="2">
    <location>
        <begin position="222"/>
        <end position="484"/>
    </location>
</feature>
<feature type="domain" description="CATSPERG Ig-like" evidence="4">
    <location>
        <begin position="589"/>
        <end position="711"/>
    </location>
</feature>
<dbReference type="InterPro" id="IPR053871">
    <property type="entry name" value="CATSPERG_beta-prop"/>
</dbReference>
<evidence type="ECO:0000313" key="5">
    <source>
        <dbReference type="Proteomes" id="UP000694871"/>
    </source>
</evidence>
<evidence type="ECO:0000259" key="2">
    <source>
        <dbReference type="Pfam" id="PF15064"/>
    </source>
</evidence>
<evidence type="ECO:0000259" key="4">
    <source>
        <dbReference type="Pfam" id="PF22851"/>
    </source>
</evidence>
<feature type="non-terminal residue" evidence="6">
    <location>
        <position position="1"/>
    </location>
</feature>
<dbReference type="RefSeq" id="XP_015273001.1">
    <property type="nucleotide sequence ID" value="XM_015417515.1"/>
</dbReference>
<proteinExistence type="predicted"/>
<feature type="transmembrane region" description="Helical" evidence="1">
    <location>
        <begin position="839"/>
        <end position="861"/>
    </location>
</feature>
<keyword evidence="1" id="KW-1133">Transmembrane helix</keyword>
<dbReference type="InterPro" id="IPR053873">
    <property type="entry name" value="CATSPERG_C"/>
</dbReference>
<dbReference type="PANTHER" id="PTHR14327">
    <property type="entry name" value="CATION CHANNEL SPERM-ASSOCIATED PROTEIN SUBUNIT GAMMA"/>
    <property type="match status" value="1"/>
</dbReference>
<sequence>SFMNINGYVKETRSGPEFSIGERVSSLKDYFSLNESSRPLWYTHKQAPVHILGGIPKNKVILLSDTGFDDYFLIEVAIDSCWISSQKCPWDQFSSSIYDAIATESTLFVRQNQLVYYFTGNYSALYMNTSGSELWTRILAKQCVRKLNPVDLTKNNTEYVIALGGGWQEGEFFVITVSEPPRVLVGKDQQHRGSSERPRGLINLQNCFLFSPDGIVKHAASSRKSACTVLKRRCILHSVVFDIERNSFFLLVETNLESNASTYYIMAYRQGEDGHYEVLSVIPQFIPEASDQGFVVLIGQEKYTDIPMVPKGIAYNPSSLIFYVWGNMILQSNDLRNYLYLSDFTGDSAIKYFIQSYSGELACVTEDEQVWISHEGSSIIRKIYPSRAWELNKNLQIMGGSAIYQRHESRVTVFFDRHNLLELVYMEDDLGRGKLIKREFPQRYILTYSHIIDHPHRVFSDENKDYIKFSHTCPFAWVRIVGLPPPQRFTRKEHYRTEPPDIMEKTGFHDKKSLTVYQGLIFQLLWLHSAYNRPYADPVHDPTWRWWKNKAEDAQYYFYVASNRNSSGGVYVNMANYVKVYNIVASNALPETIYLDRNSIYNFSVFFSIRTKEQSLGESAEENSLDYVWLTIIVAHPEYVNVFMDRKELISRGSVLYKVTVMDTGIYPRQDLSGKKLLRSSMIFSVANAVTRCYDHSPIGPVIKGYRVLPVIIGCPPGRRLAFDITGTLQYSIRKNKRYFDCVNPDPEMPCFFFSDVFYPSFLIQDMVTGDSGPFKGRWVCQEHSPCYDILPRDMLAPEYFFVIRVTNRGVDQTTYCDYALEFVIHVHGLRLSPTRAIFLMKVSMSSVVGMVFLYMAIYILGPRVRALWSRVVRRFEEAVVLRTGSSLTFSSSVTSRGSQNYLATLSEFATRDLPPAILIDDFEASLSTRVPTPPSGHPGTGAKPDNLRLRTHLTSRASGERAPSSLPLFCSAARNPATRISKQVPAAAPRGSVLSVGGSTASLLADINTADPRDPRERGRSIQRTLSRASSFSLRAAVS</sequence>
<protein>
    <submittedName>
        <fullName evidence="6">Cation channel sperm-associated protein subunit gamma-like</fullName>
    </submittedName>
</protein>
<organism evidence="5 6">
    <name type="scientific">Gekko japonicus</name>
    <name type="common">Schlegel's Japanese gecko</name>
    <dbReference type="NCBI Taxonomy" id="146911"/>
    <lineage>
        <taxon>Eukaryota</taxon>
        <taxon>Metazoa</taxon>
        <taxon>Chordata</taxon>
        <taxon>Craniata</taxon>
        <taxon>Vertebrata</taxon>
        <taxon>Euteleostomi</taxon>
        <taxon>Lepidosauria</taxon>
        <taxon>Squamata</taxon>
        <taxon>Bifurcata</taxon>
        <taxon>Gekkota</taxon>
        <taxon>Gekkonidae</taxon>
        <taxon>Gekkoninae</taxon>
        <taxon>Gekko</taxon>
    </lineage>
</organism>
<dbReference type="Pfam" id="PF15064">
    <property type="entry name" value="CATSPERG_beta-prop"/>
    <property type="match status" value="2"/>
</dbReference>
<dbReference type="Pfam" id="PF22846">
    <property type="entry name" value="CATSPERG_C"/>
    <property type="match status" value="1"/>
</dbReference>